<comment type="caution">
    <text evidence="3">The sequence shown here is derived from an EMBL/GenBank/DDBJ whole genome shotgun (WGS) entry which is preliminary data.</text>
</comment>
<keyword evidence="3" id="KW-0436">Ligase</keyword>
<name>A0A2R6R591_ACTCC</name>
<keyword evidence="4" id="KW-1185">Reference proteome</keyword>
<evidence type="ECO:0000313" key="3">
    <source>
        <dbReference type="EMBL" id="PSS21162.1"/>
    </source>
</evidence>
<dbReference type="InParanoid" id="A0A2R6R591"/>
<evidence type="ECO:0000256" key="2">
    <source>
        <dbReference type="SAM" id="SignalP"/>
    </source>
</evidence>
<evidence type="ECO:0000256" key="1">
    <source>
        <dbReference type="SAM" id="MobiDB-lite"/>
    </source>
</evidence>
<keyword evidence="2" id="KW-0732">Signal</keyword>
<dbReference type="Gramene" id="PSS21162">
    <property type="protein sequence ID" value="PSS21162"/>
    <property type="gene ID" value="CEY00_Acc10204"/>
</dbReference>
<protein>
    <submittedName>
        <fullName evidence="3">Alanine--tRNA ligase</fullName>
    </submittedName>
</protein>
<dbReference type="Proteomes" id="UP000241394">
    <property type="component" value="Chromosome LG9"/>
</dbReference>
<reference evidence="4" key="2">
    <citation type="journal article" date="2018" name="BMC Genomics">
        <title>A manually annotated Actinidia chinensis var. chinensis (kiwifruit) genome highlights the challenges associated with draft genomes and gene prediction in plants.</title>
        <authorList>
            <person name="Pilkington S.M."/>
            <person name="Crowhurst R."/>
            <person name="Hilario E."/>
            <person name="Nardozza S."/>
            <person name="Fraser L."/>
            <person name="Peng Y."/>
            <person name="Gunaseelan K."/>
            <person name="Simpson R."/>
            <person name="Tahir J."/>
            <person name="Deroles S.C."/>
            <person name="Templeton K."/>
            <person name="Luo Z."/>
            <person name="Davy M."/>
            <person name="Cheng C."/>
            <person name="McNeilage M."/>
            <person name="Scaglione D."/>
            <person name="Liu Y."/>
            <person name="Zhang Q."/>
            <person name="Datson P."/>
            <person name="De Silva N."/>
            <person name="Gardiner S.E."/>
            <person name="Bassett H."/>
            <person name="Chagne D."/>
            <person name="McCallum J."/>
            <person name="Dzierzon H."/>
            <person name="Deng C."/>
            <person name="Wang Y.Y."/>
            <person name="Barron L."/>
            <person name="Manako K."/>
            <person name="Bowen J."/>
            <person name="Foster T.M."/>
            <person name="Erridge Z.A."/>
            <person name="Tiffin H."/>
            <person name="Waite C.N."/>
            <person name="Davies K.M."/>
            <person name="Grierson E.P."/>
            <person name="Laing W.A."/>
            <person name="Kirk R."/>
            <person name="Chen X."/>
            <person name="Wood M."/>
            <person name="Montefiori M."/>
            <person name="Brummell D.A."/>
            <person name="Schwinn K.E."/>
            <person name="Catanach A."/>
            <person name="Fullerton C."/>
            <person name="Li D."/>
            <person name="Meiyalaghan S."/>
            <person name="Nieuwenhuizen N."/>
            <person name="Read N."/>
            <person name="Prakash R."/>
            <person name="Hunter D."/>
            <person name="Zhang H."/>
            <person name="McKenzie M."/>
            <person name="Knabel M."/>
            <person name="Harris A."/>
            <person name="Allan A.C."/>
            <person name="Gleave A."/>
            <person name="Chen A."/>
            <person name="Janssen B.J."/>
            <person name="Plunkett B."/>
            <person name="Ampomah-Dwamena C."/>
            <person name="Voogd C."/>
            <person name="Leif D."/>
            <person name="Lafferty D."/>
            <person name="Souleyre E.J.F."/>
            <person name="Varkonyi-Gasic E."/>
            <person name="Gambi F."/>
            <person name="Hanley J."/>
            <person name="Yao J.L."/>
            <person name="Cheung J."/>
            <person name="David K.M."/>
            <person name="Warren B."/>
            <person name="Marsh K."/>
            <person name="Snowden K.C."/>
            <person name="Lin-Wang K."/>
            <person name="Brian L."/>
            <person name="Martinez-Sanchez M."/>
            <person name="Wang M."/>
            <person name="Ileperuma N."/>
            <person name="Macnee N."/>
            <person name="Campin R."/>
            <person name="McAtee P."/>
            <person name="Drummond R.S.M."/>
            <person name="Espley R.V."/>
            <person name="Ireland H.S."/>
            <person name="Wu R."/>
            <person name="Atkinson R.G."/>
            <person name="Karunairetnam S."/>
            <person name="Bulley S."/>
            <person name="Chunkath S."/>
            <person name="Hanley Z."/>
            <person name="Storey R."/>
            <person name="Thrimawithana A.H."/>
            <person name="Thomson S."/>
            <person name="David C."/>
            <person name="Testolin R."/>
            <person name="Huang H."/>
            <person name="Hellens R.P."/>
            <person name="Schaffer R.J."/>
        </authorList>
    </citation>
    <scope>NUCLEOTIDE SEQUENCE [LARGE SCALE GENOMIC DNA]</scope>
    <source>
        <strain evidence="4">cv. Red5</strain>
    </source>
</reference>
<proteinExistence type="predicted"/>
<gene>
    <name evidence="3" type="ORF">CEY00_Acc10204</name>
</gene>
<feature type="region of interest" description="Disordered" evidence="1">
    <location>
        <begin position="49"/>
        <end position="69"/>
    </location>
</feature>
<dbReference type="GO" id="GO:0016874">
    <property type="term" value="F:ligase activity"/>
    <property type="evidence" value="ECO:0007669"/>
    <property type="project" value="UniProtKB-KW"/>
</dbReference>
<reference evidence="3 4" key="1">
    <citation type="submission" date="2017-07" db="EMBL/GenBank/DDBJ databases">
        <title>An improved, manually edited Actinidia chinensis var. chinensis (kiwifruit) genome highlights the challenges associated with draft genomes and gene prediction in plants.</title>
        <authorList>
            <person name="Pilkington S."/>
            <person name="Crowhurst R."/>
            <person name="Hilario E."/>
            <person name="Nardozza S."/>
            <person name="Fraser L."/>
            <person name="Peng Y."/>
            <person name="Gunaseelan K."/>
            <person name="Simpson R."/>
            <person name="Tahir J."/>
            <person name="Deroles S."/>
            <person name="Templeton K."/>
            <person name="Luo Z."/>
            <person name="Davy M."/>
            <person name="Cheng C."/>
            <person name="Mcneilage M."/>
            <person name="Scaglione D."/>
            <person name="Liu Y."/>
            <person name="Zhang Q."/>
            <person name="Datson P."/>
            <person name="De Silva N."/>
            <person name="Gardiner S."/>
            <person name="Bassett H."/>
            <person name="Chagne D."/>
            <person name="Mccallum J."/>
            <person name="Dzierzon H."/>
            <person name="Deng C."/>
            <person name="Wang Y.-Y."/>
            <person name="Barron N."/>
            <person name="Manako K."/>
            <person name="Bowen J."/>
            <person name="Foster T."/>
            <person name="Erridge Z."/>
            <person name="Tiffin H."/>
            <person name="Waite C."/>
            <person name="Davies K."/>
            <person name="Grierson E."/>
            <person name="Laing W."/>
            <person name="Kirk R."/>
            <person name="Chen X."/>
            <person name="Wood M."/>
            <person name="Montefiori M."/>
            <person name="Brummell D."/>
            <person name="Schwinn K."/>
            <person name="Catanach A."/>
            <person name="Fullerton C."/>
            <person name="Li D."/>
            <person name="Meiyalaghan S."/>
            <person name="Nieuwenhuizen N."/>
            <person name="Read N."/>
            <person name="Prakash R."/>
            <person name="Hunter D."/>
            <person name="Zhang H."/>
            <person name="Mckenzie M."/>
            <person name="Knabel M."/>
            <person name="Harris A."/>
            <person name="Allan A."/>
            <person name="Chen A."/>
            <person name="Janssen B."/>
            <person name="Plunkett B."/>
            <person name="Dwamena C."/>
            <person name="Voogd C."/>
            <person name="Leif D."/>
            <person name="Lafferty D."/>
            <person name="Souleyre E."/>
            <person name="Varkonyi-Gasic E."/>
            <person name="Gambi F."/>
            <person name="Hanley J."/>
            <person name="Yao J.-L."/>
            <person name="Cheung J."/>
            <person name="David K."/>
            <person name="Warren B."/>
            <person name="Marsh K."/>
            <person name="Snowden K."/>
            <person name="Lin-Wang K."/>
            <person name="Brian L."/>
            <person name="Martinez-Sanchez M."/>
            <person name="Wang M."/>
            <person name="Ileperuma N."/>
            <person name="Macnee N."/>
            <person name="Campin R."/>
            <person name="Mcatee P."/>
            <person name="Drummond R."/>
            <person name="Espley R."/>
            <person name="Ireland H."/>
            <person name="Wu R."/>
            <person name="Atkinson R."/>
            <person name="Karunairetnam S."/>
            <person name="Bulley S."/>
            <person name="Chunkath S."/>
            <person name="Hanley Z."/>
            <person name="Storey R."/>
            <person name="Thrimawithana A."/>
            <person name="Thomson S."/>
            <person name="David C."/>
            <person name="Testolin R."/>
        </authorList>
    </citation>
    <scope>NUCLEOTIDE SEQUENCE [LARGE SCALE GENOMIC DNA]</scope>
    <source>
        <strain evidence="4">cv. Red5</strain>
        <tissue evidence="3">Young leaf</tissue>
    </source>
</reference>
<evidence type="ECO:0000313" key="4">
    <source>
        <dbReference type="Proteomes" id="UP000241394"/>
    </source>
</evidence>
<dbReference type="EMBL" id="NKQK01000009">
    <property type="protein sequence ID" value="PSS21162.1"/>
    <property type="molecule type" value="Genomic_DNA"/>
</dbReference>
<dbReference type="AlphaFoldDB" id="A0A2R6R591"/>
<feature type="chain" id="PRO_5015331319" evidence="2">
    <location>
        <begin position="24"/>
        <end position="127"/>
    </location>
</feature>
<organism evidence="3 4">
    <name type="scientific">Actinidia chinensis var. chinensis</name>
    <name type="common">Chinese soft-hair kiwi</name>
    <dbReference type="NCBI Taxonomy" id="1590841"/>
    <lineage>
        <taxon>Eukaryota</taxon>
        <taxon>Viridiplantae</taxon>
        <taxon>Streptophyta</taxon>
        <taxon>Embryophyta</taxon>
        <taxon>Tracheophyta</taxon>
        <taxon>Spermatophyta</taxon>
        <taxon>Magnoliopsida</taxon>
        <taxon>eudicotyledons</taxon>
        <taxon>Gunneridae</taxon>
        <taxon>Pentapetalae</taxon>
        <taxon>asterids</taxon>
        <taxon>Ericales</taxon>
        <taxon>Actinidiaceae</taxon>
        <taxon>Actinidia</taxon>
    </lineage>
</organism>
<feature type="signal peptide" evidence="2">
    <location>
        <begin position="1"/>
        <end position="23"/>
    </location>
</feature>
<sequence length="127" mass="14421">MVSQFQSLLGSLLGFAAADMSAAAEIMTWKGGWKGSAGAASMEEFLPPRHHRKTQSRQQQKQLRSEKQVEREESITSSIIRSHLGQYLVRVSLIWYRIEEELISLLTESESESELDLVVTRNRISNK</sequence>
<accession>A0A2R6R591</accession>